<dbReference type="Proteomes" id="UP001266305">
    <property type="component" value="Unassembled WGS sequence"/>
</dbReference>
<feature type="compositionally biased region" description="Polar residues" evidence="1">
    <location>
        <begin position="69"/>
        <end position="82"/>
    </location>
</feature>
<feature type="compositionally biased region" description="Polar residues" evidence="1">
    <location>
        <begin position="18"/>
        <end position="31"/>
    </location>
</feature>
<reference evidence="2 3" key="1">
    <citation type="submission" date="2023-05" db="EMBL/GenBank/DDBJ databases">
        <title>B98-5 Cell Line De Novo Hybrid Assembly: An Optical Mapping Approach.</title>
        <authorList>
            <person name="Kananen K."/>
            <person name="Auerbach J.A."/>
            <person name="Kautto E."/>
            <person name="Blachly J.S."/>
        </authorList>
    </citation>
    <scope>NUCLEOTIDE SEQUENCE [LARGE SCALE GENOMIC DNA]</scope>
    <source>
        <strain evidence="2">B95-8</strain>
        <tissue evidence="2">Cell line</tissue>
    </source>
</reference>
<sequence>MVSAPRSNLRWKGGTAAGSCQGSRVEGQQQKGVPLQPRPCLSTRPREQSARDALYDLSALSKGDDSTRQLKSLTTPDSQPGETQRLADPEKGALDASVSGDQALLPEHEESSTENSTGRRTHQQPAISHPTEWHCLQHGGLNLPPGLFRKDPCEAEDNLGTQLCAFVFEMPCCAIYFLGLK</sequence>
<gene>
    <name evidence="2" type="ORF">P7K49_029982</name>
</gene>
<feature type="region of interest" description="Disordered" evidence="1">
    <location>
        <begin position="1"/>
        <end position="127"/>
    </location>
</feature>
<proteinExistence type="predicted"/>
<accession>A0ABQ9U8S5</accession>
<evidence type="ECO:0000256" key="1">
    <source>
        <dbReference type="SAM" id="MobiDB-lite"/>
    </source>
</evidence>
<feature type="compositionally biased region" description="Polar residues" evidence="1">
    <location>
        <begin position="113"/>
        <end position="126"/>
    </location>
</feature>
<feature type="compositionally biased region" description="Basic and acidic residues" evidence="1">
    <location>
        <begin position="44"/>
        <end position="54"/>
    </location>
</feature>
<protein>
    <submittedName>
        <fullName evidence="2">Uncharacterized protein</fullName>
    </submittedName>
</protein>
<name>A0ABQ9U8S5_SAGOE</name>
<evidence type="ECO:0000313" key="2">
    <source>
        <dbReference type="EMBL" id="KAK2093453.1"/>
    </source>
</evidence>
<keyword evidence="3" id="KW-1185">Reference proteome</keyword>
<comment type="caution">
    <text evidence="2">The sequence shown here is derived from an EMBL/GenBank/DDBJ whole genome shotgun (WGS) entry which is preliminary data.</text>
</comment>
<evidence type="ECO:0000313" key="3">
    <source>
        <dbReference type="Proteomes" id="UP001266305"/>
    </source>
</evidence>
<dbReference type="EMBL" id="JASSZA010000015">
    <property type="protein sequence ID" value="KAK2093453.1"/>
    <property type="molecule type" value="Genomic_DNA"/>
</dbReference>
<organism evidence="2 3">
    <name type="scientific">Saguinus oedipus</name>
    <name type="common">Cotton-top tamarin</name>
    <name type="synonym">Oedipomidas oedipus</name>
    <dbReference type="NCBI Taxonomy" id="9490"/>
    <lineage>
        <taxon>Eukaryota</taxon>
        <taxon>Metazoa</taxon>
        <taxon>Chordata</taxon>
        <taxon>Craniata</taxon>
        <taxon>Vertebrata</taxon>
        <taxon>Euteleostomi</taxon>
        <taxon>Mammalia</taxon>
        <taxon>Eutheria</taxon>
        <taxon>Euarchontoglires</taxon>
        <taxon>Primates</taxon>
        <taxon>Haplorrhini</taxon>
        <taxon>Platyrrhini</taxon>
        <taxon>Cebidae</taxon>
        <taxon>Callitrichinae</taxon>
        <taxon>Saguinus</taxon>
    </lineage>
</organism>